<dbReference type="InParanoid" id="A0A165DPB9"/>
<feature type="compositionally biased region" description="Low complexity" evidence="1">
    <location>
        <begin position="76"/>
        <end position="198"/>
    </location>
</feature>
<feature type="compositionally biased region" description="Gly residues" evidence="1">
    <location>
        <begin position="208"/>
        <end position="217"/>
    </location>
</feature>
<organism evidence="3 4">
    <name type="scientific">Exidia glandulosa HHB12029</name>
    <dbReference type="NCBI Taxonomy" id="1314781"/>
    <lineage>
        <taxon>Eukaryota</taxon>
        <taxon>Fungi</taxon>
        <taxon>Dikarya</taxon>
        <taxon>Basidiomycota</taxon>
        <taxon>Agaricomycotina</taxon>
        <taxon>Agaricomycetes</taxon>
        <taxon>Auriculariales</taxon>
        <taxon>Exidiaceae</taxon>
        <taxon>Exidia</taxon>
    </lineage>
</organism>
<proteinExistence type="predicted"/>
<name>A0A165DPB9_EXIGL</name>
<dbReference type="OrthoDB" id="3320449at2759"/>
<feature type="chain" id="PRO_5007856768" evidence="2">
    <location>
        <begin position="19"/>
        <end position="432"/>
    </location>
</feature>
<evidence type="ECO:0000256" key="1">
    <source>
        <dbReference type="SAM" id="MobiDB-lite"/>
    </source>
</evidence>
<gene>
    <name evidence="3" type="ORF">EXIGLDRAFT_775923</name>
</gene>
<dbReference type="AlphaFoldDB" id="A0A165DPB9"/>
<keyword evidence="4" id="KW-1185">Reference proteome</keyword>
<evidence type="ECO:0000313" key="3">
    <source>
        <dbReference type="EMBL" id="KZV85038.1"/>
    </source>
</evidence>
<evidence type="ECO:0000256" key="2">
    <source>
        <dbReference type="SAM" id="SignalP"/>
    </source>
</evidence>
<dbReference type="Proteomes" id="UP000077266">
    <property type="component" value="Unassembled WGS sequence"/>
</dbReference>
<protein>
    <submittedName>
        <fullName evidence="3">Uncharacterized protein</fullName>
    </submittedName>
</protein>
<evidence type="ECO:0000313" key="4">
    <source>
        <dbReference type="Proteomes" id="UP000077266"/>
    </source>
</evidence>
<dbReference type="EMBL" id="KV426201">
    <property type="protein sequence ID" value="KZV85038.1"/>
    <property type="molecule type" value="Genomic_DNA"/>
</dbReference>
<keyword evidence="2" id="KW-0732">Signal</keyword>
<accession>A0A165DPB9</accession>
<feature type="signal peptide" evidence="2">
    <location>
        <begin position="1"/>
        <end position="18"/>
    </location>
</feature>
<feature type="region of interest" description="Disordered" evidence="1">
    <location>
        <begin position="57"/>
        <end position="278"/>
    </location>
</feature>
<reference evidence="3 4" key="1">
    <citation type="journal article" date="2016" name="Mol. Biol. Evol.">
        <title>Comparative Genomics of Early-Diverging Mushroom-Forming Fungi Provides Insights into the Origins of Lignocellulose Decay Capabilities.</title>
        <authorList>
            <person name="Nagy L.G."/>
            <person name="Riley R."/>
            <person name="Tritt A."/>
            <person name="Adam C."/>
            <person name="Daum C."/>
            <person name="Floudas D."/>
            <person name="Sun H."/>
            <person name="Yadav J.S."/>
            <person name="Pangilinan J."/>
            <person name="Larsson K.H."/>
            <person name="Matsuura K."/>
            <person name="Barry K."/>
            <person name="Labutti K."/>
            <person name="Kuo R."/>
            <person name="Ohm R.A."/>
            <person name="Bhattacharya S.S."/>
            <person name="Shirouzu T."/>
            <person name="Yoshinaga Y."/>
            <person name="Martin F.M."/>
            <person name="Grigoriev I.V."/>
            <person name="Hibbett D.S."/>
        </authorList>
    </citation>
    <scope>NUCLEOTIDE SEQUENCE [LARGE SCALE GENOMIC DNA]</scope>
    <source>
        <strain evidence="3 4">HHB12029</strain>
    </source>
</reference>
<sequence length="432" mass="42775">MVLTIKVALLLLPALAFAAHSSNLARLDSRAKHSALSKDSSRQDSVKKLAILPFPKLGVDPSSSGSLPVQGPPPTTTSTPSPTSSIRSIPTAQPQPTSTKPTTTPKSTSVSTSSSSSSSTSIHVTTTSKPATPTSNTTSVSTPKPTSSTPASHTTIPVHSSSTSVTSSRSSTTSKSSSLTHTTTSTRPTTTSTTNHPSSSPPAPTPPSGGGGGGADNGGNSSTREPSVTIGSAPPNGGGSSGTSTHEPHPPSSGAPVPTSLPGSGSGESSIPAGEDQCNSDGDCGSGMSCCVHNEFANVCIAANQCSSGMCSTAGVSARGTCGPDGGDRCWENSDCGTNKPICCMFGDIGNICIAPTDCSSGQCSSRSGVQGMCDAPHDRKPDACSSDDDCPGSKVCCSFGPLEASTCIRQSACSDSQCSSSSGATGFCDGG</sequence>